<keyword evidence="6" id="KW-0624">Polysaccharide degradation</keyword>
<protein>
    <submittedName>
        <fullName evidence="10">RTX toxins and related Ca2+-binding protein</fullName>
    </submittedName>
</protein>
<dbReference type="InterPro" id="IPR023309">
    <property type="entry name" value="Endo-1-4-beta-glucanase_dom2"/>
</dbReference>
<dbReference type="RefSeq" id="WP_011396341.1">
    <property type="nucleotide sequence ID" value="NC_007645.1"/>
</dbReference>
<dbReference type="Gene3D" id="2.60.40.290">
    <property type="match status" value="1"/>
</dbReference>
<feature type="active site" description="Proton donor" evidence="7">
    <location>
        <position position="83"/>
    </location>
</feature>
<dbReference type="PROSITE" id="PS00561">
    <property type="entry name" value="CBM2_A"/>
    <property type="match status" value="1"/>
</dbReference>
<evidence type="ECO:0000313" key="11">
    <source>
        <dbReference type="Proteomes" id="UP000000238"/>
    </source>
</evidence>
<dbReference type="Gene3D" id="2.60.40.2810">
    <property type="match status" value="1"/>
</dbReference>
<reference evidence="10 11" key="1">
    <citation type="journal article" date="2005" name="Nucleic Acids Res.">
        <title>Genomic blueprint of Hahella chejuensis, a marine microbe producing an algicidal agent.</title>
        <authorList>
            <person name="Jeong H."/>
            <person name="Yim J.H."/>
            <person name="Lee C."/>
            <person name="Choi S.-H."/>
            <person name="Park Y.K."/>
            <person name="Yoon S.H."/>
            <person name="Hur C.-G."/>
            <person name="Kang H.-Y."/>
            <person name="Kim D."/>
            <person name="Lee H.H."/>
            <person name="Park K.H."/>
            <person name="Park S.-H."/>
            <person name="Park H.-S."/>
            <person name="Lee H.K."/>
            <person name="Oh T.K."/>
            <person name="Kim J.F."/>
        </authorList>
    </citation>
    <scope>NUCLEOTIDE SEQUENCE [LARGE SCALE GENOMIC DNA]</scope>
    <source>
        <strain evidence="10 11">KCTC 2396</strain>
    </source>
</reference>
<dbReference type="eggNOG" id="COG3291">
    <property type="taxonomic scope" value="Bacteria"/>
</dbReference>
<dbReference type="GO" id="GO:0030245">
    <property type="term" value="P:cellulose catabolic process"/>
    <property type="evidence" value="ECO:0007669"/>
    <property type="project" value="UniProtKB-KW"/>
</dbReference>
<keyword evidence="1 8" id="KW-0732">Signal</keyword>
<sequence length="952" mass="104057">MDLTFKKRPLKGMLLPIAAAVSFATFCSHAQASAEEYNERFMEMWNKIHDPANGYFSADGGPYHSVETLIVEAPDHGHESTSEAYSYFLLLEAYYGKVTGDWSKLRNAWAKMEEHIIPTQEMQPTNNFYNPSKPASYAAEHAQPSGYPSQLEFGVPVGEDPISAKLAQTYGSWDVYGMHWLLDMDNIYGYGNLGDGVSTPSYINTFQRGEQESVWETVTHPSWESFKWGGPNGFLPLFTKDNNYSRQWRYTNAPDADARAVQVMYWAYQWIKEQGKDPEQEVPGLMAKAAKMGDYLRLAMFDKYFKKMGTQDKNAQGGKGYESAHYLMSWYYAWGGAADANAGWAFRIGSSHVHFGYQNPIAAMALSEFDPLKPRTPGATEDWATGLKRSMEFYTWLQSAEGGIAGGATNSWDGSYKPHPQDRADATFYGMVYDENPVYHDPGSGTWFGWQAWSMQRVAEYYYLKGDAQAKQLMDKWAPWVLSNINWLEDGSFEIPATLEWTGKPEKWDPANPKANTNLHVSVVDHGQDLGIAAGVAKALMFYAAAAEKYDTPQNEAKEASKKLLDAMWTHFKTPKGLAAPEKRGDYARFFDKVYVPGEFNGSMANGDAINSESTFLSMRSFYLDDPMFKQVEDALNSGEDPVFTYHRFWAQTEAATAYANYAALFEGDNPCDEGCAPTAQPLSVSTRVNKAVSITLKGTDSDGTVVGYTVSKPPQHGTLSGSGANLTYQPEAGFSGQDAFEYTVTDNSGEVSAPAKVSIDVAEASISLTSPADGAEFETGATITVKVNKEAGLQAQVILNGAVAATIAGDSDAAQVTLPTSEGSHSLLAKLLDEDGAVIATSNSISVKTKKAPSGDGLTCTVREDVWNSGFVAHITLTNNTNAVIDGWTVNIPLGATDQYTNGWSAQYSANGSVLKASNMSWNATLQPGASTSIGFQGTHGGDHAPIKCTE</sequence>
<feature type="domain" description="CBM2" evidence="9">
    <location>
        <begin position="850"/>
        <end position="952"/>
    </location>
</feature>
<dbReference type="Pfam" id="PF00553">
    <property type="entry name" value="CBM_2"/>
    <property type="match status" value="1"/>
</dbReference>
<dbReference type="SMR" id="Q2SJA2"/>
<dbReference type="GO" id="GO:0008810">
    <property type="term" value="F:cellulase activity"/>
    <property type="evidence" value="ECO:0007669"/>
    <property type="project" value="InterPro"/>
</dbReference>
<dbReference type="InterPro" id="IPR013783">
    <property type="entry name" value="Ig-like_fold"/>
</dbReference>
<dbReference type="OrthoDB" id="8481600at2"/>
<feature type="active site" description="Nucleophile" evidence="7">
    <location>
        <position position="255"/>
    </location>
</feature>
<name>Q2SJA2_HAHCH</name>
<dbReference type="PRINTS" id="PR00844">
    <property type="entry name" value="GLHYDRLASE48"/>
</dbReference>
<evidence type="ECO:0000256" key="8">
    <source>
        <dbReference type="SAM" id="SignalP"/>
    </source>
</evidence>
<dbReference type="PROSITE" id="PS51173">
    <property type="entry name" value="CBM2"/>
    <property type="match status" value="1"/>
</dbReference>
<dbReference type="GO" id="GO:0030247">
    <property type="term" value="F:polysaccharide binding"/>
    <property type="evidence" value="ECO:0007669"/>
    <property type="project" value="UniProtKB-UniRule"/>
</dbReference>
<evidence type="ECO:0000256" key="7">
    <source>
        <dbReference type="PIRSR" id="PIRSR600556-1"/>
    </source>
</evidence>
<feature type="chain" id="PRO_5004215544" evidence="8">
    <location>
        <begin position="31"/>
        <end position="952"/>
    </location>
</feature>
<evidence type="ECO:0000256" key="6">
    <source>
        <dbReference type="ARBA" id="ARBA00023326"/>
    </source>
</evidence>
<dbReference type="CAZy" id="CBM2">
    <property type="family name" value="Carbohydrate-Binding Module Family 2"/>
</dbReference>
<evidence type="ECO:0007829" key="12">
    <source>
        <dbReference type="PDB" id="4FUS"/>
    </source>
</evidence>
<keyword evidence="12" id="KW-0479">Metal-binding</keyword>
<dbReference type="EMBL" id="CP000155">
    <property type="protein sequence ID" value="ABC29272.1"/>
    <property type="molecule type" value="Genomic_DNA"/>
</dbReference>
<dbReference type="EvolutionaryTrace" id="Q2SJA2"/>
<keyword evidence="2" id="KW-0378">Hydrolase</keyword>
<keyword evidence="12" id="KW-0106">Calcium</keyword>
<accession>Q2SJA2</accession>
<evidence type="ECO:0000256" key="5">
    <source>
        <dbReference type="ARBA" id="ARBA00023295"/>
    </source>
</evidence>
<dbReference type="Gene3D" id="2.170.160.10">
    <property type="entry name" value="Endo-1,4-beta-glucanase f. Domain 2"/>
    <property type="match status" value="1"/>
</dbReference>
<dbReference type="Gene3D" id="1.50.10.10">
    <property type="match status" value="1"/>
</dbReference>
<feature type="signal peptide" evidence="8">
    <location>
        <begin position="1"/>
        <end position="30"/>
    </location>
</feature>
<dbReference type="InterPro" id="IPR001919">
    <property type="entry name" value="CBD2"/>
</dbReference>
<feature type="binding site" evidence="12">
    <location>
        <position position="168"/>
    </location>
    <ligand>
        <name>Ca(2+)</name>
        <dbReference type="ChEBI" id="CHEBI:29108"/>
    </ligand>
</feature>
<dbReference type="PDB" id="4FUS">
    <property type="method" value="X-ray"/>
    <property type="resolution" value="1.75 A"/>
    <property type="chains" value="A=33-704"/>
</dbReference>
<keyword evidence="11" id="KW-1185">Reference proteome</keyword>
<dbReference type="KEGG" id="hch:HCH_02465"/>
<keyword evidence="5" id="KW-0326">Glycosidase</keyword>
<reference evidence="12" key="2">
    <citation type="journal article" date="2012" name="J. Biol. Chem.">
        <title>Sequence, structure, and evolution of cellulases in glycoside hydrolase family 48.</title>
        <authorList>
            <person name="Sukharnikov L.O."/>
            <person name="Alahuhta M."/>
            <person name="Brunecky R."/>
            <person name="Upadhyay A."/>
            <person name="Himmel M.E."/>
            <person name="Lunin V.V."/>
            <person name="Zhulin I.B."/>
        </authorList>
    </citation>
    <scope>X-RAY CRYSTALLOGRAPHY (1.75 ANGSTROMS) OF 33-704 IN COMPLEX WITH CA(2+)</scope>
</reference>
<evidence type="ECO:0000256" key="4">
    <source>
        <dbReference type="ARBA" id="ARBA00023277"/>
    </source>
</evidence>
<dbReference type="InterPro" id="IPR000556">
    <property type="entry name" value="Glyco_hydro_48F"/>
</dbReference>
<dbReference type="Proteomes" id="UP000000238">
    <property type="component" value="Chromosome"/>
</dbReference>
<dbReference type="InterPro" id="IPR018366">
    <property type="entry name" value="CBM2_CS"/>
</dbReference>
<evidence type="ECO:0000259" key="9">
    <source>
        <dbReference type="PROSITE" id="PS51173"/>
    </source>
</evidence>
<keyword evidence="12" id="KW-0002">3D-structure</keyword>
<dbReference type="Pfam" id="PF17963">
    <property type="entry name" value="Big_9"/>
    <property type="match status" value="1"/>
</dbReference>
<dbReference type="HOGENOM" id="CLU_009014_0_0_6"/>
<dbReference type="CAZy" id="GH48">
    <property type="family name" value="Glycoside Hydrolase Family 48"/>
</dbReference>
<organism evidence="10 11">
    <name type="scientific">Hahella chejuensis (strain KCTC 2396)</name>
    <dbReference type="NCBI Taxonomy" id="349521"/>
    <lineage>
        <taxon>Bacteria</taxon>
        <taxon>Pseudomonadati</taxon>
        <taxon>Pseudomonadota</taxon>
        <taxon>Gammaproteobacteria</taxon>
        <taxon>Oceanospirillales</taxon>
        <taxon>Hahellaceae</taxon>
        <taxon>Hahella</taxon>
    </lineage>
</organism>
<dbReference type="GO" id="GO:0046872">
    <property type="term" value="F:metal ion binding"/>
    <property type="evidence" value="ECO:0007669"/>
    <property type="project" value="UniProtKB-KW"/>
</dbReference>
<dbReference type="Gene3D" id="4.10.870.10">
    <property type="entry name" value="Endo-1,4-beta-glucanase f. Domain 3"/>
    <property type="match status" value="1"/>
</dbReference>
<dbReference type="InterPro" id="IPR008928">
    <property type="entry name" value="6-hairpin_glycosidase_sf"/>
</dbReference>
<dbReference type="SMART" id="SM00637">
    <property type="entry name" value="CBD_II"/>
    <property type="match status" value="1"/>
</dbReference>
<dbReference type="eggNOG" id="COG5297">
    <property type="taxonomic scope" value="Bacteria"/>
</dbReference>
<dbReference type="Pfam" id="PF02011">
    <property type="entry name" value="Glyco_hydro_48"/>
    <property type="match status" value="1"/>
</dbReference>
<proteinExistence type="evidence at protein level"/>
<dbReference type="InterPro" id="IPR012341">
    <property type="entry name" value="6hp_glycosidase-like_sf"/>
</dbReference>
<keyword evidence="4" id="KW-0119">Carbohydrate metabolism</keyword>
<dbReference type="PDBsum" id="4FUS"/>
<evidence type="ECO:0000256" key="2">
    <source>
        <dbReference type="ARBA" id="ARBA00022801"/>
    </source>
</evidence>
<gene>
    <name evidence="10" type="ordered locus">HCH_02465</name>
</gene>
<dbReference type="STRING" id="349521.HCH_02465"/>
<evidence type="ECO:0000313" key="10">
    <source>
        <dbReference type="EMBL" id="ABC29272.1"/>
    </source>
</evidence>
<dbReference type="SUPFAM" id="SSF49384">
    <property type="entry name" value="Carbohydrate-binding domain"/>
    <property type="match status" value="1"/>
</dbReference>
<dbReference type="InterPro" id="IPR012291">
    <property type="entry name" value="CBM2_carb-bd_dom_sf"/>
</dbReference>
<dbReference type="AlphaFoldDB" id="Q2SJA2"/>
<dbReference type="InterPro" id="IPR008965">
    <property type="entry name" value="CBM2/CBM3_carb-bd_dom_sf"/>
</dbReference>
<dbReference type="InterPro" id="IPR027390">
    <property type="entry name" value="Endoglucanase_F_dom3"/>
</dbReference>
<keyword evidence="3" id="KW-0136">Cellulose degradation</keyword>
<evidence type="ECO:0000256" key="3">
    <source>
        <dbReference type="ARBA" id="ARBA00023001"/>
    </source>
</evidence>
<dbReference type="SUPFAM" id="SSF48208">
    <property type="entry name" value="Six-hairpin glycosidases"/>
    <property type="match status" value="1"/>
</dbReference>
<evidence type="ECO:0000256" key="1">
    <source>
        <dbReference type="ARBA" id="ARBA00022729"/>
    </source>
</evidence>
<dbReference type="Gene3D" id="2.60.40.10">
    <property type="entry name" value="Immunoglobulins"/>
    <property type="match status" value="1"/>
</dbReference>